<dbReference type="EMBL" id="RSCE01000013">
    <property type="protein sequence ID" value="RSH78159.1"/>
    <property type="molecule type" value="Genomic_DNA"/>
</dbReference>
<feature type="compositionally biased region" description="Low complexity" evidence="1">
    <location>
        <begin position="278"/>
        <end position="290"/>
    </location>
</feature>
<feature type="region of interest" description="Disordered" evidence="1">
    <location>
        <begin position="512"/>
        <end position="544"/>
    </location>
</feature>
<organism evidence="2 3">
    <name type="scientific">Apiotrichum porosum</name>
    <dbReference type="NCBI Taxonomy" id="105984"/>
    <lineage>
        <taxon>Eukaryota</taxon>
        <taxon>Fungi</taxon>
        <taxon>Dikarya</taxon>
        <taxon>Basidiomycota</taxon>
        <taxon>Agaricomycotina</taxon>
        <taxon>Tremellomycetes</taxon>
        <taxon>Trichosporonales</taxon>
        <taxon>Trichosporonaceae</taxon>
        <taxon>Apiotrichum</taxon>
    </lineage>
</organism>
<comment type="caution">
    <text evidence="2">The sequence shown here is derived from an EMBL/GenBank/DDBJ whole genome shotgun (WGS) entry which is preliminary data.</text>
</comment>
<sequence length="653" mass="68616">MDDLSFQNYCIVCDHLIEAPQDPEPAACLPSVAKQSRKKAQGTIRVKNPDGSTTIRTANGVKTTRPAGPPVRRSGSGIRLATNGANDKPKSPVLQPSSGEVTPPLVCQSTPVAPRFVSNIYCSQKCQETDKGSTGLTPEGLAHAILGINTAYSDAILVPDAVNKSSPLAPPSPLLGSDTDTSSAASTSIAAAMLVPEASLSVSPMAASAPKTIDSFRLMRDAPDAGWRDLSRQRRSSIAAGNCRMAPLEPVVATPAQIVMSRQKSGGVHHAGSVGQLASGPRSPAGASSDSLASLWNNEYELAVHRTPSSGGAMRAMTPMNPEGLAARRSMSSSSDGSGIQIASRGLQRDTYSHTSLGGLASPGPGTFAEVGSAPNQHDYLRRYANAFPARDACVSPSLKPVSGIQTPDSRSSSVAIANARSSVTIRARPRTASGTATWDAFGKAEVRERSERSERTRRNLAGSHTDLATSLPRVSPTTPEMEHTQFRGRHAIDSTPKQSLEVENGGWCIRYAPNSSSSRSRSRSASREATVPESPETRATSLALPIPVRARPATTVIASSSSTARSRTPQSRVTTMPARRAASSMTVLPDLAALRVGSPCAPVMSPEYASPTSRSIPRAGFDWEGSGSHHRTYALPPGVVTNPNKGLFYFKA</sequence>
<evidence type="ECO:0000313" key="2">
    <source>
        <dbReference type="EMBL" id="RSH78159.1"/>
    </source>
</evidence>
<evidence type="ECO:0000256" key="1">
    <source>
        <dbReference type="SAM" id="MobiDB-lite"/>
    </source>
</evidence>
<evidence type="ECO:0000313" key="3">
    <source>
        <dbReference type="Proteomes" id="UP000279236"/>
    </source>
</evidence>
<feature type="compositionally biased region" description="Polar residues" evidence="1">
    <location>
        <begin position="50"/>
        <end position="62"/>
    </location>
</feature>
<dbReference type="RefSeq" id="XP_028473306.1">
    <property type="nucleotide sequence ID" value="XM_028618350.1"/>
</dbReference>
<proteinExistence type="predicted"/>
<feature type="compositionally biased region" description="Basic and acidic residues" evidence="1">
    <location>
        <begin position="445"/>
        <end position="458"/>
    </location>
</feature>
<accession>A0A427XGZ5</accession>
<dbReference type="Proteomes" id="UP000279236">
    <property type="component" value="Unassembled WGS sequence"/>
</dbReference>
<feature type="region of interest" description="Disordered" evidence="1">
    <location>
        <begin position="445"/>
        <end position="500"/>
    </location>
</feature>
<feature type="region of interest" description="Disordered" evidence="1">
    <location>
        <begin position="38"/>
        <end position="101"/>
    </location>
</feature>
<feature type="region of interest" description="Disordered" evidence="1">
    <location>
        <begin position="559"/>
        <end position="579"/>
    </location>
</feature>
<feature type="region of interest" description="Disordered" evidence="1">
    <location>
        <begin position="263"/>
        <end position="290"/>
    </location>
</feature>
<protein>
    <submittedName>
        <fullName evidence="2">Uncharacterized protein</fullName>
    </submittedName>
</protein>
<feature type="compositionally biased region" description="Low complexity" evidence="1">
    <location>
        <begin position="559"/>
        <end position="569"/>
    </location>
</feature>
<gene>
    <name evidence="2" type="ORF">EHS24_002618</name>
</gene>
<dbReference type="GeneID" id="39587161"/>
<keyword evidence="3" id="KW-1185">Reference proteome</keyword>
<dbReference type="OrthoDB" id="2562784at2759"/>
<dbReference type="AlphaFoldDB" id="A0A427XGZ5"/>
<reference evidence="2 3" key="1">
    <citation type="submission" date="2018-11" db="EMBL/GenBank/DDBJ databases">
        <title>Genome sequence of Apiotrichum porosum DSM 27194.</title>
        <authorList>
            <person name="Aliyu H."/>
            <person name="Gorte O."/>
            <person name="Ochsenreither K."/>
        </authorList>
    </citation>
    <scope>NUCLEOTIDE SEQUENCE [LARGE SCALE GENOMIC DNA]</scope>
    <source>
        <strain evidence="2 3">DSM 27194</strain>
    </source>
</reference>
<name>A0A427XGZ5_9TREE</name>